<organism evidence="1 2">
    <name type="scientific">Remersonia thermophila</name>
    <dbReference type="NCBI Taxonomy" id="72144"/>
    <lineage>
        <taxon>Eukaryota</taxon>
        <taxon>Fungi</taxon>
        <taxon>Dikarya</taxon>
        <taxon>Ascomycota</taxon>
        <taxon>Pezizomycotina</taxon>
        <taxon>Sordariomycetes</taxon>
        <taxon>Sordariomycetidae</taxon>
        <taxon>Sordariales</taxon>
        <taxon>Sordariales incertae sedis</taxon>
        <taxon>Remersonia</taxon>
    </lineage>
</organism>
<accession>A0ABR4D8J8</accession>
<dbReference type="RefSeq" id="XP_070865368.1">
    <property type="nucleotide sequence ID" value="XM_071012654.1"/>
</dbReference>
<sequence length="181" mass="19000">MPHPQAPSTLLPRAAPAPLGCIAFCRPNEKRISLTLLSHARPLSSAQARKAFATARPPSSVPLSIVTRNGGSSHHTRQPLTQCTSCGAQHGFIQCAPLRPPSDQATSMPAGIAAGIISASDGMGPSGSGHWMPGTVWFRWPRDVMLGGGGWMNGSRAVLCRVMCWAGLGNARGREEKRSAG</sequence>
<proteinExistence type="predicted"/>
<reference evidence="1 2" key="1">
    <citation type="journal article" date="2024" name="Commun. Biol.">
        <title>Comparative genomic analysis of thermophilic fungi reveals convergent evolutionary adaptations and gene losses.</title>
        <authorList>
            <person name="Steindorff A.S."/>
            <person name="Aguilar-Pontes M.V."/>
            <person name="Robinson A.J."/>
            <person name="Andreopoulos B."/>
            <person name="LaButti K."/>
            <person name="Kuo A."/>
            <person name="Mondo S."/>
            <person name="Riley R."/>
            <person name="Otillar R."/>
            <person name="Haridas S."/>
            <person name="Lipzen A."/>
            <person name="Grimwood J."/>
            <person name="Schmutz J."/>
            <person name="Clum A."/>
            <person name="Reid I.D."/>
            <person name="Moisan M.C."/>
            <person name="Butler G."/>
            <person name="Nguyen T.T.M."/>
            <person name="Dewar K."/>
            <person name="Conant G."/>
            <person name="Drula E."/>
            <person name="Henrissat B."/>
            <person name="Hansel C."/>
            <person name="Singer S."/>
            <person name="Hutchinson M.I."/>
            <person name="de Vries R.P."/>
            <person name="Natvig D.O."/>
            <person name="Powell A.J."/>
            <person name="Tsang A."/>
            <person name="Grigoriev I.V."/>
        </authorList>
    </citation>
    <scope>NUCLEOTIDE SEQUENCE [LARGE SCALE GENOMIC DNA]</scope>
    <source>
        <strain evidence="1 2">ATCC 22073</strain>
    </source>
</reference>
<evidence type="ECO:0000313" key="2">
    <source>
        <dbReference type="Proteomes" id="UP001600064"/>
    </source>
</evidence>
<evidence type="ECO:0000313" key="1">
    <source>
        <dbReference type="EMBL" id="KAL2266641.1"/>
    </source>
</evidence>
<dbReference type="Proteomes" id="UP001600064">
    <property type="component" value="Unassembled WGS sequence"/>
</dbReference>
<comment type="caution">
    <text evidence="1">The sequence shown here is derived from an EMBL/GenBank/DDBJ whole genome shotgun (WGS) entry which is preliminary data.</text>
</comment>
<protein>
    <submittedName>
        <fullName evidence="1">Uncharacterized protein</fullName>
    </submittedName>
</protein>
<keyword evidence="2" id="KW-1185">Reference proteome</keyword>
<name>A0ABR4D8J8_9PEZI</name>
<gene>
    <name evidence="1" type="ORF">VTJ83DRAFT_5993</name>
</gene>
<dbReference type="EMBL" id="JAZGUE010000005">
    <property type="protein sequence ID" value="KAL2266641.1"/>
    <property type="molecule type" value="Genomic_DNA"/>
</dbReference>
<dbReference type="GeneID" id="98127298"/>